<comment type="caution">
    <text evidence="1">The sequence shown here is derived from an EMBL/GenBank/DDBJ whole genome shotgun (WGS) entry which is preliminary data.</text>
</comment>
<reference evidence="1 2" key="1">
    <citation type="submission" date="2016-10" db="EMBL/GenBank/DDBJ databases">
        <authorList>
            <person name="Varghese N."/>
            <person name="Submissions S."/>
        </authorList>
    </citation>
    <scope>NUCLEOTIDE SEQUENCE [LARGE SCALE GENOMIC DNA]</scope>
    <source>
        <strain evidence="1 2">DSM 17997</strain>
    </source>
</reference>
<evidence type="ECO:0000313" key="1">
    <source>
        <dbReference type="EMBL" id="SDZ35575.1"/>
    </source>
</evidence>
<name>A0A1H3SDA5_9BACT</name>
<accession>A0A1H3SDA5</accession>
<dbReference type="Proteomes" id="UP000199663">
    <property type="component" value="Unassembled WGS sequence"/>
</dbReference>
<organism evidence="1 2">
    <name type="scientific">Rhodonellum ikkaensis</name>
    <dbReference type="NCBI Taxonomy" id="336829"/>
    <lineage>
        <taxon>Bacteria</taxon>
        <taxon>Pseudomonadati</taxon>
        <taxon>Bacteroidota</taxon>
        <taxon>Cytophagia</taxon>
        <taxon>Cytophagales</taxon>
        <taxon>Cytophagaceae</taxon>
        <taxon>Rhodonellum</taxon>
    </lineage>
</organism>
<evidence type="ECO:0000313" key="2">
    <source>
        <dbReference type="Proteomes" id="UP000199663"/>
    </source>
</evidence>
<dbReference type="RefSeq" id="WP_019598756.1">
    <property type="nucleotide sequence ID" value="NZ_FNQC01000011.1"/>
</dbReference>
<sequence length="54" mass="6126">MESNKALELILEALEKAVTHKVYTKLELNSIEECLSALHKLVEKDNTKEDGKDL</sequence>
<proteinExistence type="predicted"/>
<dbReference type="EMBL" id="FNQC01000011">
    <property type="protein sequence ID" value="SDZ35575.1"/>
    <property type="molecule type" value="Genomic_DNA"/>
</dbReference>
<gene>
    <name evidence="1" type="ORF">SAMN05444412_11150</name>
</gene>
<protein>
    <submittedName>
        <fullName evidence="1">Uncharacterized protein</fullName>
    </submittedName>
</protein>
<keyword evidence="2" id="KW-1185">Reference proteome</keyword>